<organism evidence="3 4">
    <name type="scientific">Actinocorallia aurantiaca</name>
    <dbReference type="NCBI Taxonomy" id="46204"/>
    <lineage>
        <taxon>Bacteria</taxon>
        <taxon>Bacillati</taxon>
        <taxon>Actinomycetota</taxon>
        <taxon>Actinomycetes</taxon>
        <taxon>Streptosporangiales</taxon>
        <taxon>Thermomonosporaceae</taxon>
        <taxon>Actinocorallia</taxon>
    </lineage>
</organism>
<keyword evidence="1" id="KW-0808">Transferase</keyword>
<dbReference type="InterPro" id="IPR050267">
    <property type="entry name" value="Anti-sigma-factor_SerPK"/>
</dbReference>
<evidence type="ECO:0000313" key="4">
    <source>
        <dbReference type="Proteomes" id="UP001501842"/>
    </source>
</evidence>
<proteinExistence type="predicted"/>
<dbReference type="PANTHER" id="PTHR35526:SF3">
    <property type="entry name" value="ANTI-SIGMA-F FACTOR RSBW"/>
    <property type="match status" value="1"/>
</dbReference>
<dbReference type="InterPro" id="IPR036890">
    <property type="entry name" value="HATPase_C_sf"/>
</dbReference>
<accession>A0ABP6GN01</accession>
<keyword evidence="1" id="KW-0723">Serine/threonine-protein kinase</keyword>
<dbReference type="EMBL" id="BAAATZ010000009">
    <property type="protein sequence ID" value="GAA2726570.1"/>
    <property type="molecule type" value="Genomic_DNA"/>
</dbReference>
<dbReference type="SUPFAM" id="SSF55874">
    <property type="entry name" value="ATPase domain of HSP90 chaperone/DNA topoisomerase II/histidine kinase"/>
    <property type="match status" value="1"/>
</dbReference>
<keyword evidence="4" id="KW-1185">Reference proteome</keyword>
<dbReference type="Proteomes" id="UP001501842">
    <property type="component" value="Unassembled WGS sequence"/>
</dbReference>
<dbReference type="RefSeq" id="WP_344450929.1">
    <property type="nucleotide sequence ID" value="NZ_BAAATZ010000009.1"/>
</dbReference>
<feature type="domain" description="Histidine kinase/HSP90-like ATPase" evidence="2">
    <location>
        <begin position="21"/>
        <end position="122"/>
    </location>
</feature>
<dbReference type="Gene3D" id="3.30.565.10">
    <property type="entry name" value="Histidine kinase-like ATPase, C-terminal domain"/>
    <property type="match status" value="1"/>
</dbReference>
<evidence type="ECO:0000313" key="3">
    <source>
        <dbReference type="EMBL" id="GAA2726570.1"/>
    </source>
</evidence>
<keyword evidence="1" id="KW-0418">Kinase</keyword>
<dbReference type="Pfam" id="PF13581">
    <property type="entry name" value="HATPase_c_2"/>
    <property type="match status" value="1"/>
</dbReference>
<comment type="caution">
    <text evidence="3">The sequence shown here is derived from an EMBL/GenBank/DDBJ whole genome shotgun (WGS) entry which is preliminary data.</text>
</comment>
<dbReference type="CDD" id="cd16936">
    <property type="entry name" value="HATPase_RsbW-like"/>
    <property type="match status" value="1"/>
</dbReference>
<sequence length="132" mass="14390">MTNRIPSLHARTYPPVPSVARDSRAVLRELLDRWELAELYESASLVLTELVSNAIRSEKPIGVAFSRRDSASLRVEVRDSGSGLPEAVAAEDDEESGRGLLLVGALAVEWGWRPIPDGKIVYAVLSLEGLPI</sequence>
<evidence type="ECO:0000256" key="1">
    <source>
        <dbReference type="ARBA" id="ARBA00022527"/>
    </source>
</evidence>
<evidence type="ECO:0000259" key="2">
    <source>
        <dbReference type="Pfam" id="PF13581"/>
    </source>
</evidence>
<reference evidence="4" key="1">
    <citation type="journal article" date="2019" name="Int. J. Syst. Evol. Microbiol.">
        <title>The Global Catalogue of Microorganisms (GCM) 10K type strain sequencing project: providing services to taxonomists for standard genome sequencing and annotation.</title>
        <authorList>
            <consortium name="The Broad Institute Genomics Platform"/>
            <consortium name="The Broad Institute Genome Sequencing Center for Infectious Disease"/>
            <person name="Wu L."/>
            <person name="Ma J."/>
        </authorList>
    </citation>
    <scope>NUCLEOTIDE SEQUENCE [LARGE SCALE GENOMIC DNA]</scope>
    <source>
        <strain evidence="4">JCM 8201</strain>
    </source>
</reference>
<dbReference type="InterPro" id="IPR003594">
    <property type="entry name" value="HATPase_dom"/>
</dbReference>
<gene>
    <name evidence="3" type="ORF">GCM10010439_29580</name>
</gene>
<protein>
    <recommendedName>
        <fullName evidence="2">Histidine kinase/HSP90-like ATPase domain-containing protein</fullName>
    </recommendedName>
</protein>
<name>A0ABP6GN01_9ACTN</name>
<dbReference type="PANTHER" id="PTHR35526">
    <property type="entry name" value="ANTI-SIGMA-F FACTOR RSBW-RELATED"/>
    <property type="match status" value="1"/>
</dbReference>